<protein>
    <recommendedName>
        <fullName evidence="3">RING-type E3 ubiquitin transferase</fullName>
        <ecNumber evidence="3">2.3.2.27</ecNumber>
    </recommendedName>
</protein>
<proteinExistence type="predicted"/>
<keyword evidence="4" id="KW-0808">Transferase</keyword>
<dbReference type="SUPFAM" id="SSF57850">
    <property type="entry name" value="RING/U-box"/>
    <property type="match status" value="1"/>
</dbReference>
<evidence type="ECO:0000256" key="4">
    <source>
        <dbReference type="ARBA" id="ARBA00022679"/>
    </source>
</evidence>
<keyword evidence="5" id="KW-0677">Repeat</keyword>
<evidence type="ECO:0000256" key="6">
    <source>
        <dbReference type="ARBA" id="ARBA00022786"/>
    </source>
</evidence>
<evidence type="ECO:0000256" key="1">
    <source>
        <dbReference type="ARBA" id="ARBA00000900"/>
    </source>
</evidence>
<dbReference type="CDD" id="cd16654">
    <property type="entry name" value="RING-Ubox_CHIP"/>
    <property type="match status" value="1"/>
</dbReference>
<dbReference type="GO" id="GO:0016567">
    <property type="term" value="P:protein ubiquitination"/>
    <property type="evidence" value="ECO:0007669"/>
    <property type="project" value="UniProtKB-ARBA"/>
</dbReference>
<keyword evidence="10" id="KW-1185">Reference proteome</keyword>
<comment type="catalytic activity">
    <reaction evidence="1">
        <text>S-ubiquitinyl-[E2 ubiquitin-conjugating enzyme]-L-cysteine + [acceptor protein]-L-lysine = [E2 ubiquitin-conjugating enzyme]-L-cysteine + N(6)-ubiquitinyl-[acceptor protein]-L-lysine.</text>
        <dbReference type="EC" id="2.3.2.27"/>
    </reaction>
</comment>
<dbReference type="EC" id="2.3.2.27" evidence="3"/>
<dbReference type="PROSITE" id="PS51698">
    <property type="entry name" value="U_BOX"/>
    <property type="match status" value="1"/>
</dbReference>
<sequence length="276" mass="31087">MARREEQLCKTAVPPPVEGKTKLDVVVLEGAVIVDLGLRRRAGDSCWKKTSVTVAVNCWKQDQLLVTAGTAAKNRIRKMRRAEFDCWTVGKEEELLREETSCNGMMLAFDLERRTNPGGDMVEDVWQALAKAKYLEWELSSSKRAWRLQKLKDECESALILHQSLQDPQSEDGSQASSDDKVDQFELLNEVFSKALEDDTPREVPDYLCCNITLDIFQDPVITPSGVTYEKAVGNFDPITRQPLDKDELIPNLAIKGAARAFLKEHGWAYKTNPAL</sequence>
<name>A0ABD0UXT5_DENTH</name>
<evidence type="ECO:0000256" key="7">
    <source>
        <dbReference type="ARBA" id="ARBA00022803"/>
    </source>
</evidence>
<dbReference type="EMBL" id="JANQDX010000010">
    <property type="protein sequence ID" value="KAL0917689.1"/>
    <property type="molecule type" value="Genomic_DNA"/>
</dbReference>
<dbReference type="AlphaFoldDB" id="A0ABD0UXT5"/>
<comment type="pathway">
    <text evidence="2">Protein modification; protein ubiquitination.</text>
</comment>
<dbReference type="Pfam" id="PF04564">
    <property type="entry name" value="U-box"/>
    <property type="match status" value="1"/>
</dbReference>
<evidence type="ECO:0000259" key="8">
    <source>
        <dbReference type="PROSITE" id="PS51698"/>
    </source>
</evidence>
<evidence type="ECO:0000313" key="9">
    <source>
        <dbReference type="EMBL" id="KAL0917689.1"/>
    </source>
</evidence>
<dbReference type="SMART" id="SM00504">
    <property type="entry name" value="Ubox"/>
    <property type="match status" value="1"/>
</dbReference>
<dbReference type="PANTHER" id="PTHR46803">
    <property type="entry name" value="E3 UBIQUITIN-PROTEIN LIGASE CHIP"/>
    <property type="match status" value="1"/>
</dbReference>
<evidence type="ECO:0000256" key="5">
    <source>
        <dbReference type="ARBA" id="ARBA00022737"/>
    </source>
</evidence>
<dbReference type="InterPro" id="IPR013083">
    <property type="entry name" value="Znf_RING/FYVE/PHD"/>
</dbReference>
<dbReference type="InterPro" id="IPR045202">
    <property type="entry name" value="CHIP_RING-Ubox"/>
</dbReference>
<comment type="caution">
    <text evidence="9">The sequence shown here is derived from an EMBL/GenBank/DDBJ whole genome shotgun (WGS) entry which is preliminary data.</text>
</comment>
<feature type="domain" description="U-box" evidence="8">
    <location>
        <begin position="203"/>
        <end position="269"/>
    </location>
</feature>
<evidence type="ECO:0000313" key="10">
    <source>
        <dbReference type="Proteomes" id="UP001552299"/>
    </source>
</evidence>
<dbReference type="InterPro" id="IPR003613">
    <property type="entry name" value="Ubox_domain"/>
</dbReference>
<dbReference type="GO" id="GO:0061630">
    <property type="term" value="F:ubiquitin protein ligase activity"/>
    <property type="evidence" value="ECO:0007669"/>
    <property type="project" value="UniProtKB-EC"/>
</dbReference>
<accession>A0ABD0UXT5</accession>
<organism evidence="9 10">
    <name type="scientific">Dendrobium thyrsiflorum</name>
    <name type="common">Pinecone-like raceme dendrobium</name>
    <name type="synonym">Orchid</name>
    <dbReference type="NCBI Taxonomy" id="117978"/>
    <lineage>
        <taxon>Eukaryota</taxon>
        <taxon>Viridiplantae</taxon>
        <taxon>Streptophyta</taxon>
        <taxon>Embryophyta</taxon>
        <taxon>Tracheophyta</taxon>
        <taxon>Spermatophyta</taxon>
        <taxon>Magnoliopsida</taxon>
        <taxon>Liliopsida</taxon>
        <taxon>Asparagales</taxon>
        <taxon>Orchidaceae</taxon>
        <taxon>Epidendroideae</taxon>
        <taxon>Malaxideae</taxon>
        <taxon>Dendrobiinae</taxon>
        <taxon>Dendrobium</taxon>
    </lineage>
</organism>
<dbReference type="Proteomes" id="UP001552299">
    <property type="component" value="Unassembled WGS sequence"/>
</dbReference>
<dbReference type="Gene3D" id="3.30.40.10">
    <property type="entry name" value="Zinc/RING finger domain, C3HC4 (zinc finger)"/>
    <property type="match status" value="1"/>
</dbReference>
<reference evidence="9 10" key="1">
    <citation type="journal article" date="2024" name="Plant Biotechnol. J.">
        <title>Dendrobium thyrsiflorum genome and its molecular insights into genes involved in important horticultural traits.</title>
        <authorList>
            <person name="Chen B."/>
            <person name="Wang J.Y."/>
            <person name="Zheng P.J."/>
            <person name="Li K.L."/>
            <person name="Liang Y.M."/>
            <person name="Chen X.F."/>
            <person name="Zhang C."/>
            <person name="Zhao X."/>
            <person name="He X."/>
            <person name="Zhang G.Q."/>
            <person name="Liu Z.J."/>
            <person name="Xu Q."/>
        </authorList>
    </citation>
    <scope>NUCLEOTIDE SEQUENCE [LARGE SCALE GENOMIC DNA]</scope>
    <source>
        <strain evidence="9">GZMU011</strain>
    </source>
</reference>
<keyword evidence="6" id="KW-0833">Ubl conjugation pathway</keyword>
<gene>
    <name evidence="9" type="ORF">M5K25_012769</name>
</gene>
<dbReference type="PANTHER" id="PTHR46803:SF2">
    <property type="entry name" value="E3 UBIQUITIN-PROTEIN LIGASE CHIP"/>
    <property type="match status" value="1"/>
</dbReference>
<evidence type="ECO:0000256" key="2">
    <source>
        <dbReference type="ARBA" id="ARBA00004906"/>
    </source>
</evidence>
<keyword evidence="7" id="KW-0802">TPR repeat</keyword>
<evidence type="ECO:0000256" key="3">
    <source>
        <dbReference type="ARBA" id="ARBA00012483"/>
    </source>
</evidence>